<name>A0ABS6PWU3_9PSED</name>
<evidence type="ECO:0000313" key="2">
    <source>
        <dbReference type="Proteomes" id="UP000886900"/>
    </source>
</evidence>
<keyword evidence="2" id="KW-1185">Reference proteome</keyword>
<sequence>MPGPHKLIRDSAPAILFCMDAGQLRELRFAGDFQGGLLRTPVVICALLPWSSKVDESLVLALVGPLAFWSLKVRAVWRVEDG</sequence>
<dbReference type="RefSeq" id="WP_217857193.1">
    <property type="nucleotide sequence ID" value="NZ_JAHSTV010000007.1"/>
</dbReference>
<protein>
    <submittedName>
        <fullName evidence="1">Uncharacterized protein</fullName>
    </submittedName>
</protein>
<organism evidence="1 2">
    <name type="scientific">Pseudomonas farris</name>
    <dbReference type="NCBI Taxonomy" id="2841207"/>
    <lineage>
        <taxon>Bacteria</taxon>
        <taxon>Pseudomonadati</taxon>
        <taxon>Pseudomonadota</taxon>
        <taxon>Gammaproteobacteria</taxon>
        <taxon>Pseudomonadales</taxon>
        <taxon>Pseudomonadaceae</taxon>
        <taxon>Pseudomonas</taxon>
    </lineage>
</organism>
<reference evidence="1" key="1">
    <citation type="submission" date="2021-06" db="EMBL/GenBank/DDBJ databases">
        <title>Updating the genus Pseudomonas: Description of 43 new species and partition of the Pseudomonas putida group.</title>
        <authorList>
            <person name="Girard L."/>
            <person name="Lood C."/>
            <person name="Vandamme P."/>
            <person name="Rokni-Zadeh H."/>
            <person name="Van Noort V."/>
            <person name="Hofte M."/>
            <person name="Lavigne R."/>
            <person name="De Mot R."/>
        </authorList>
    </citation>
    <scope>NUCLEOTIDE SEQUENCE</scope>
    <source>
        <strain evidence="1">SWRI79</strain>
    </source>
</reference>
<gene>
    <name evidence="1" type="ORF">KVG95_16630</name>
</gene>
<comment type="caution">
    <text evidence="1">The sequence shown here is derived from an EMBL/GenBank/DDBJ whole genome shotgun (WGS) entry which is preliminary data.</text>
</comment>
<evidence type="ECO:0000313" key="1">
    <source>
        <dbReference type="EMBL" id="MBV4464952.1"/>
    </source>
</evidence>
<dbReference type="EMBL" id="JAHSTV010000007">
    <property type="protein sequence ID" value="MBV4464952.1"/>
    <property type="molecule type" value="Genomic_DNA"/>
</dbReference>
<proteinExistence type="predicted"/>
<accession>A0ABS6PWU3</accession>
<dbReference type="Proteomes" id="UP000886900">
    <property type="component" value="Unassembled WGS sequence"/>
</dbReference>